<protein>
    <recommendedName>
        <fullName evidence="2">ACT domain-containing protein ACR</fullName>
    </recommendedName>
    <alternativeName>
        <fullName evidence="2">Protein ACT DOMAIN REPEATS</fullName>
    </alternativeName>
</protein>
<dbReference type="GO" id="GO:0016597">
    <property type="term" value="F:amino acid binding"/>
    <property type="evidence" value="ECO:0007669"/>
    <property type="project" value="UniProtKB-UniRule"/>
</dbReference>
<gene>
    <name evidence="3" type="ORF">Fmac_031942</name>
</gene>
<comment type="function">
    <text evidence="2">Binds amino acids.</text>
</comment>
<name>A0ABD1L3I2_9FABA</name>
<dbReference type="AlphaFoldDB" id="A0ABD1L3I2"/>
<evidence type="ECO:0000313" key="4">
    <source>
        <dbReference type="Proteomes" id="UP001603857"/>
    </source>
</evidence>
<dbReference type="InterPro" id="IPR040217">
    <property type="entry name" value="ACR1-12"/>
</dbReference>
<keyword evidence="1 2" id="KW-0677">Repeat</keyword>
<accession>A0ABD1L3I2</accession>
<dbReference type="PANTHER" id="PTHR31096">
    <property type="entry name" value="ACT DOMAIN-CONTAINING PROTEIN ACR4-RELATED"/>
    <property type="match status" value="1"/>
</dbReference>
<reference evidence="3 4" key="1">
    <citation type="submission" date="2024-08" db="EMBL/GenBank/DDBJ databases">
        <title>Insights into the chromosomal genome structure of Flemingia macrophylla.</title>
        <authorList>
            <person name="Ding Y."/>
            <person name="Zhao Y."/>
            <person name="Bi W."/>
            <person name="Wu M."/>
            <person name="Zhao G."/>
            <person name="Gong Y."/>
            <person name="Li W."/>
            <person name="Zhang P."/>
        </authorList>
    </citation>
    <scope>NUCLEOTIDE SEQUENCE [LARGE SCALE GENOMIC DNA]</scope>
    <source>
        <strain evidence="3">DYQJB</strain>
        <tissue evidence="3">Leaf</tissue>
    </source>
</reference>
<evidence type="ECO:0000256" key="2">
    <source>
        <dbReference type="RuleBase" id="RU369043"/>
    </source>
</evidence>
<proteinExistence type="predicted"/>
<dbReference type="InterPro" id="IPR045865">
    <property type="entry name" value="ACT-like_dom_sf"/>
</dbReference>
<organism evidence="3 4">
    <name type="scientific">Flemingia macrophylla</name>
    <dbReference type="NCBI Taxonomy" id="520843"/>
    <lineage>
        <taxon>Eukaryota</taxon>
        <taxon>Viridiplantae</taxon>
        <taxon>Streptophyta</taxon>
        <taxon>Embryophyta</taxon>
        <taxon>Tracheophyta</taxon>
        <taxon>Spermatophyta</taxon>
        <taxon>Magnoliopsida</taxon>
        <taxon>eudicotyledons</taxon>
        <taxon>Gunneridae</taxon>
        <taxon>Pentapetalae</taxon>
        <taxon>rosids</taxon>
        <taxon>fabids</taxon>
        <taxon>Fabales</taxon>
        <taxon>Fabaceae</taxon>
        <taxon>Papilionoideae</taxon>
        <taxon>50 kb inversion clade</taxon>
        <taxon>NPAAA clade</taxon>
        <taxon>indigoferoid/millettioid clade</taxon>
        <taxon>Phaseoleae</taxon>
        <taxon>Flemingia</taxon>
    </lineage>
</organism>
<evidence type="ECO:0000256" key="1">
    <source>
        <dbReference type="ARBA" id="ARBA00022737"/>
    </source>
</evidence>
<dbReference type="SUPFAM" id="SSF55021">
    <property type="entry name" value="ACT-like"/>
    <property type="match status" value="1"/>
</dbReference>
<dbReference type="EMBL" id="JBGMDY010000011">
    <property type="protein sequence ID" value="KAL2318066.1"/>
    <property type="molecule type" value="Genomic_DNA"/>
</dbReference>
<dbReference type="PANTHER" id="PTHR31096:SF50">
    <property type="entry name" value="ACT DOMAIN-CONTAINING PROTEIN ACR2"/>
    <property type="match status" value="1"/>
</dbReference>
<evidence type="ECO:0000313" key="3">
    <source>
        <dbReference type="EMBL" id="KAL2318066.1"/>
    </source>
</evidence>
<dbReference type="Proteomes" id="UP001603857">
    <property type="component" value="Unassembled WGS sequence"/>
</dbReference>
<sequence length="157" mass="17590">MRDKEWSEREDGRVYVNNLHMANTYLSSCGPVEGDVLYLQDRHISQHIWNKAPDRSVRVRQSVPSFQDDGPATALAGLVSAWTPPISPIQAQIIEKKNSYWSRLLTGGTSVDHPPPVDSVNRQGLLLEVVQILTDMNLQICKSYISSDAGWFMDGAH</sequence>
<keyword evidence="4" id="KW-1185">Reference proteome</keyword>
<comment type="caution">
    <text evidence="3">The sequence shown here is derived from an EMBL/GenBank/DDBJ whole genome shotgun (WGS) entry which is preliminary data.</text>
</comment>